<dbReference type="GO" id="GO:0005576">
    <property type="term" value="C:extracellular region"/>
    <property type="evidence" value="ECO:0007669"/>
    <property type="project" value="UniProtKB-SubCell"/>
</dbReference>
<keyword evidence="8" id="KW-0503">Monooxygenase</keyword>
<dbReference type="Gene3D" id="2.70.50.70">
    <property type="match status" value="1"/>
</dbReference>
<dbReference type="eggNOG" id="ENOG502QPY1">
    <property type="taxonomic scope" value="Eukaryota"/>
</dbReference>
<feature type="signal peptide" evidence="12">
    <location>
        <begin position="1"/>
        <end position="20"/>
    </location>
</feature>
<evidence type="ECO:0008006" key="15">
    <source>
        <dbReference type="Google" id="ProtNLM"/>
    </source>
</evidence>
<comment type="cofactor">
    <cofactor evidence="1">
        <name>Cu(2+)</name>
        <dbReference type="ChEBI" id="CHEBI:29036"/>
    </cofactor>
</comment>
<evidence type="ECO:0000256" key="5">
    <source>
        <dbReference type="ARBA" id="ARBA00022729"/>
    </source>
</evidence>
<dbReference type="GO" id="GO:0046872">
    <property type="term" value="F:metal ion binding"/>
    <property type="evidence" value="ECO:0007669"/>
    <property type="project" value="UniProtKB-KW"/>
</dbReference>
<dbReference type="Proteomes" id="UP000015241">
    <property type="component" value="Unassembled WGS sequence"/>
</dbReference>
<evidence type="ECO:0000256" key="7">
    <source>
        <dbReference type="ARBA" id="ARBA00023008"/>
    </source>
</evidence>
<keyword evidence="14" id="KW-1185">Reference proteome</keyword>
<dbReference type="HOGENOM" id="CLU_030284_2_1_1"/>
<dbReference type="InterPro" id="IPR054497">
    <property type="entry name" value="LPMO_AA14"/>
</dbReference>
<evidence type="ECO:0000256" key="4">
    <source>
        <dbReference type="ARBA" id="ARBA00022723"/>
    </source>
</evidence>
<evidence type="ECO:0000256" key="9">
    <source>
        <dbReference type="ARBA" id="ARBA00023157"/>
    </source>
</evidence>
<keyword evidence="10" id="KW-0325">Glycoprotein</keyword>
<comment type="similarity">
    <text evidence="11">Belongs to the polysaccharide monooxygenase AA14 family.</text>
</comment>
<evidence type="ECO:0000256" key="12">
    <source>
        <dbReference type="SAM" id="SignalP"/>
    </source>
</evidence>
<evidence type="ECO:0000256" key="11">
    <source>
        <dbReference type="ARBA" id="ARBA00046340"/>
    </source>
</evidence>
<keyword evidence="3" id="KW-0964">Secreted</keyword>
<evidence type="ECO:0000256" key="10">
    <source>
        <dbReference type="ARBA" id="ARBA00023180"/>
    </source>
</evidence>
<dbReference type="SMR" id="S8G5V6"/>
<organism evidence="13 14">
    <name type="scientific">Fomitopsis schrenkii</name>
    <name type="common">Brown rot fungus</name>
    <dbReference type="NCBI Taxonomy" id="2126942"/>
    <lineage>
        <taxon>Eukaryota</taxon>
        <taxon>Fungi</taxon>
        <taxon>Dikarya</taxon>
        <taxon>Basidiomycota</taxon>
        <taxon>Agaricomycotina</taxon>
        <taxon>Agaricomycetes</taxon>
        <taxon>Polyporales</taxon>
        <taxon>Fomitopsis</taxon>
    </lineage>
</organism>
<protein>
    <recommendedName>
        <fullName evidence="15">Lytic polysaccharide monooxygenase</fullName>
    </recommendedName>
</protein>
<evidence type="ECO:0000256" key="3">
    <source>
        <dbReference type="ARBA" id="ARBA00022525"/>
    </source>
</evidence>
<evidence type="ECO:0000256" key="1">
    <source>
        <dbReference type="ARBA" id="ARBA00001973"/>
    </source>
</evidence>
<evidence type="ECO:0000256" key="6">
    <source>
        <dbReference type="ARBA" id="ARBA00023002"/>
    </source>
</evidence>
<accession>S8G5V6</accession>
<dbReference type="InParanoid" id="S8G5V6"/>
<evidence type="ECO:0000256" key="2">
    <source>
        <dbReference type="ARBA" id="ARBA00004613"/>
    </source>
</evidence>
<dbReference type="GO" id="GO:0004497">
    <property type="term" value="F:monooxygenase activity"/>
    <property type="evidence" value="ECO:0007669"/>
    <property type="project" value="UniProtKB-KW"/>
</dbReference>
<evidence type="ECO:0000256" key="8">
    <source>
        <dbReference type="ARBA" id="ARBA00023033"/>
    </source>
</evidence>
<proteinExistence type="inferred from homology"/>
<comment type="subcellular location">
    <subcellularLocation>
        <location evidence="2">Secreted</location>
    </subcellularLocation>
</comment>
<dbReference type="STRING" id="743788.S8G5V6"/>
<gene>
    <name evidence="13" type="ORF">FOMPIDRAFT_1021379</name>
</gene>
<evidence type="ECO:0000313" key="14">
    <source>
        <dbReference type="Proteomes" id="UP000015241"/>
    </source>
</evidence>
<dbReference type="OrthoDB" id="2019572at2759"/>
<keyword evidence="6" id="KW-0560">Oxidoreductase</keyword>
<dbReference type="Pfam" id="PF22810">
    <property type="entry name" value="LPMO_AA14"/>
    <property type="match status" value="1"/>
</dbReference>
<name>S8G5V6_FOMSC</name>
<sequence length="331" mass="35922">MLSNVPVLLSLAALAPLASAHIAFWHKAMYGFNVTAQTFSYDNRPQTPLIELPFNQWWFHGFLDYPPNAGDFVELPAGGSINAELSCDKGATVWYNSSQGGNAGYGSNWPCPGQPSSQFHTTGQDNVKGCALAIADKTDGKDVQPNDFTIFSVNQTCVWNLNTEFQVPAEMPACAGENCVCAWFWIHSDDSGAEQMYMNSFNCKVTGATSTTPIGQQMLPRQCGDDSSTGLVANPGNCTIGPKYPMYWLQSEGNNMFEGYYDVPTYNDKMGFHDGAQNDIFQNAYISSLGPGSATATPNARREVPVAAPTPNARVVKKHKRTMAHAGHGSF</sequence>
<dbReference type="AlphaFoldDB" id="S8G5V6"/>
<keyword evidence="5 12" id="KW-0732">Signal</keyword>
<reference evidence="13 14" key="1">
    <citation type="journal article" date="2012" name="Science">
        <title>The Paleozoic origin of enzymatic lignin decomposition reconstructed from 31 fungal genomes.</title>
        <authorList>
            <person name="Floudas D."/>
            <person name="Binder M."/>
            <person name="Riley R."/>
            <person name="Barry K."/>
            <person name="Blanchette R.A."/>
            <person name="Henrissat B."/>
            <person name="Martinez A.T."/>
            <person name="Otillar R."/>
            <person name="Spatafora J.W."/>
            <person name="Yadav J.S."/>
            <person name="Aerts A."/>
            <person name="Benoit I."/>
            <person name="Boyd A."/>
            <person name="Carlson A."/>
            <person name="Copeland A."/>
            <person name="Coutinho P.M."/>
            <person name="de Vries R.P."/>
            <person name="Ferreira P."/>
            <person name="Findley K."/>
            <person name="Foster B."/>
            <person name="Gaskell J."/>
            <person name="Glotzer D."/>
            <person name="Gorecki P."/>
            <person name="Heitman J."/>
            <person name="Hesse C."/>
            <person name="Hori C."/>
            <person name="Igarashi K."/>
            <person name="Jurgens J.A."/>
            <person name="Kallen N."/>
            <person name="Kersten P."/>
            <person name="Kohler A."/>
            <person name="Kuees U."/>
            <person name="Kumar T.K.A."/>
            <person name="Kuo A."/>
            <person name="LaButti K."/>
            <person name="Larrondo L.F."/>
            <person name="Lindquist E."/>
            <person name="Ling A."/>
            <person name="Lombard V."/>
            <person name="Lucas S."/>
            <person name="Lundell T."/>
            <person name="Martin R."/>
            <person name="McLaughlin D.J."/>
            <person name="Morgenstern I."/>
            <person name="Morin E."/>
            <person name="Murat C."/>
            <person name="Nagy L.G."/>
            <person name="Nolan M."/>
            <person name="Ohm R.A."/>
            <person name="Patyshakuliyeva A."/>
            <person name="Rokas A."/>
            <person name="Ruiz-Duenas F.J."/>
            <person name="Sabat G."/>
            <person name="Salamov A."/>
            <person name="Samejima M."/>
            <person name="Schmutz J."/>
            <person name="Slot J.C."/>
            <person name="St John F."/>
            <person name="Stenlid J."/>
            <person name="Sun H."/>
            <person name="Sun S."/>
            <person name="Syed K."/>
            <person name="Tsang A."/>
            <person name="Wiebenga A."/>
            <person name="Young D."/>
            <person name="Pisabarro A."/>
            <person name="Eastwood D.C."/>
            <person name="Martin F."/>
            <person name="Cullen D."/>
            <person name="Grigoriev I.V."/>
            <person name="Hibbett D.S."/>
        </authorList>
    </citation>
    <scope>NUCLEOTIDE SEQUENCE</scope>
    <source>
        <strain evidence="14">FP-58527</strain>
    </source>
</reference>
<keyword evidence="4" id="KW-0479">Metal-binding</keyword>
<keyword evidence="9" id="KW-1015">Disulfide bond</keyword>
<keyword evidence="7" id="KW-0186">Copper</keyword>
<evidence type="ECO:0000313" key="13">
    <source>
        <dbReference type="EMBL" id="EPT05590.1"/>
    </source>
</evidence>
<feature type="chain" id="PRO_5004551964" description="Lytic polysaccharide monooxygenase" evidence="12">
    <location>
        <begin position="21"/>
        <end position="331"/>
    </location>
</feature>
<dbReference type="EMBL" id="KE504123">
    <property type="protein sequence ID" value="EPT05590.1"/>
    <property type="molecule type" value="Genomic_DNA"/>
</dbReference>